<name>A0AAV5HXL0_9ROSI</name>
<evidence type="ECO:0000313" key="10">
    <source>
        <dbReference type="Proteomes" id="UP001054252"/>
    </source>
</evidence>
<protein>
    <submittedName>
        <fullName evidence="9">Uncharacterized protein</fullName>
    </submittedName>
</protein>
<dbReference type="InterPro" id="IPR016024">
    <property type="entry name" value="ARM-type_fold"/>
</dbReference>
<dbReference type="Proteomes" id="UP001054252">
    <property type="component" value="Unassembled WGS sequence"/>
</dbReference>
<dbReference type="GO" id="GO:0005737">
    <property type="term" value="C:cytoplasm"/>
    <property type="evidence" value="ECO:0007669"/>
    <property type="project" value="UniProtKB-SubCell"/>
</dbReference>
<keyword evidence="10" id="KW-1185">Reference proteome</keyword>
<dbReference type="SUPFAM" id="SSF50965">
    <property type="entry name" value="Galactose oxidase, central domain"/>
    <property type="match status" value="1"/>
</dbReference>
<dbReference type="GO" id="GO:0060090">
    <property type="term" value="F:molecular adaptor activity"/>
    <property type="evidence" value="ECO:0007669"/>
    <property type="project" value="InterPro"/>
</dbReference>
<evidence type="ECO:0000256" key="5">
    <source>
        <dbReference type="SAM" id="MobiDB-lite"/>
    </source>
</evidence>
<evidence type="ECO:0000256" key="3">
    <source>
        <dbReference type="ARBA" id="ARBA00022737"/>
    </source>
</evidence>
<dbReference type="InterPro" id="IPR011043">
    <property type="entry name" value="Gal_Oxase/kelch_b-propeller"/>
</dbReference>
<comment type="caution">
    <text evidence="9">The sequence shown here is derived from an EMBL/GenBank/DDBJ whole genome shotgun (WGS) entry which is preliminary data.</text>
</comment>
<evidence type="ECO:0000256" key="2">
    <source>
        <dbReference type="ARBA" id="ARBA00022490"/>
    </source>
</evidence>
<evidence type="ECO:0000256" key="4">
    <source>
        <dbReference type="ARBA" id="ARBA00022942"/>
    </source>
</evidence>
<dbReference type="GO" id="GO:0036503">
    <property type="term" value="P:ERAD pathway"/>
    <property type="evidence" value="ECO:0007669"/>
    <property type="project" value="TreeGrafter"/>
</dbReference>
<dbReference type="Pfam" id="PF23731">
    <property type="entry name" value="ARM_ECM29_C"/>
    <property type="match status" value="1"/>
</dbReference>
<dbReference type="GO" id="GO:0043248">
    <property type="term" value="P:proteasome assembly"/>
    <property type="evidence" value="ECO:0007669"/>
    <property type="project" value="InterPro"/>
</dbReference>
<dbReference type="EMBL" id="BPVZ01000007">
    <property type="protein sequence ID" value="GKU93498.1"/>
    <property type="molecule type" value="Genomic_DNA"/>
</dbReference>
<dbReference type="InterPro" id="IPR011989">
    <property type="entry name" value="ARM-like"/>
</dbReference>
<keyword evidence="4" id="KW-0647">Proteasome</keyword>
<dbReference type="SUPFAM" id="SSF48371">
    <property type="entry name" value="ARM repeat"/>
    <property type="match status" value="3"/>
</dbReference>
<keyword evidence="2" id="KW-0963">Cytoplasm</keyword>
<sequence>MEEQAIIFQAVVPIGESRSMMNAWFKIQPKPKISGPFHARQPPFRLGISSAFVGSSLYTIGGRVPNHFVLSDCISWLDTSDAFSAWKTNKLPSRCVDSVLGVYSESLYIFPGVWKYGYYHMDEDKYLTNRKGYIWSTRENKCLETKIGPPKVEGEKWQWRRIRACAALDKEGLLIAMDGEKNNFFLYKPEKNDWEICKFKDPLPKFIGETSFAASNGRLYFLEVQGKFPALLYIYDIKEGKLVIDKTPILELDDDLWSMDEWDRVVRLVLVADDKLCLLWLGPVSYENENGWPPARILHYLKFKVSSRPNSVFEVEDSKVFTTSITDLLDCLPCDLAQFEAEAKGKSQPLTQDVKLKAVIASEKKELVIDPVTTMAARENAILFQAVVPSGERKLMMNTWFKIQPTAQIFGPFHGRQPFRLGISSTFVGSSLYTIGGEVPSSRLPKPCDVSWLDTCHPFNGWETGELPSPCVDSVICVAGDSLYILTELEGYIWNTRDNQCLKTRIHPPRVEGGDQKQRPRVRACAALDGQKLLIAMDGENNTNFYLHPQPEDEARDWERFGTPLPAFTNEISFAASNGRLYILEFPNNPPASLHIYDTNMRKIVQNYPIDWLTLNALWKLDEKDRVVRLVPVADDMLCFLLLGPFEDKNGWPPVKTLYYLKLKFSFNLNEFEIVDDKSFHTNITHLLNCLPCGPEQFRAEVDPDASQKQPEDNASAKAIGTSLISDRDQAENTPSPEGREREGKRESTQSSQRSDAETEELLDRMLTWLALCDDSKLEALLSKLLPLTISSLSSQSLAVYNKVLEILSHVNKRVKHQPEIGLPLMDLWKMYSELNAPPMVKNFCIIYVEMAFERINLKEKENMAPMVLTNISKLPQQHQEIIMRIAVKEQSEVRFCAVRWATSLFGSQHCPSRFICMLGAADARLDIREMALEGLYLGKGEGQIISQNLDCKYPLLGGILEYILTQQPRLLESSERREQKLLFPSEMYVAMIKFLLNCFVSELAQNKFLGRSSDFLSSVERMCLLLEHAMALEGSFELHSTVSKALVTLGSHLPEMIASHFALRVPWLKQLLNHMDLDTRESAARLLGIASSALPNPASCDLICELVSSIRGANKLRFEAQHGALSAIGYVTADSVYRTPSIPEELFQNTLKCLIDVVSSESGTLASIAMQALGHIGLCAPLSSVVVDSGSVHILEVLQEKLSKLLSGDDIKAIQKIVISLGHVCVKETSSPHLHIALILIFSLCRSKAEEILFAAGEALSFLWGGVPVTAHEILKTNYTSLSMSSNFLTGDMNLSLSNFSPIENSGDSEDAHIVVRDTITKKLFNDLLYSNRKEECCAGTVWLVSLTMYCGHHSAIQKMLPEIQEAFSHLLGEQNELTQELASQGMSIVYELGDESMKKNLVDSLVGTLTGSGKRKRAIKLAKGAGIALRPHLSDLVCCMLESLSSLEDQGLNYVELHAANVGIQTEKLESLRLSIAKGSPMWETLDLCINVVDSKSLDGLVPRLAHLVRSGVGLNTRVGVATFIYLLVQKVGVDIRPYTSMLSRLLFPAVKEGKSTAAKRAFAAALAIILKYAAPSQAQKLIEDTTALHIGDRNAQISCAFLLKSYSSTASDVLSGYHAAIIPVIFISRFEDDKHVSGVFAELWEDSSSGDRVTVQLYLEEIVSLICESITSSSWASKKKSAQAICKLSEVLGDSLSSYHRVLLDALMKEIPGRIWEGKDALLVAIGALCTSCHKAISTEDHSVPIAILSLVSSACTKKVKKFREASFSCLDQVIEAFGDPEFFNHVFPMLLDMCNSASVSKTGQAPLASDTTKAESDDIEDVSVPLDKVMNCITSCIHVARVNDILEQKKNLMHVLLSCLSPGLTWTVKVSAFPSIKELCLRLYSVLEDSNEAILQASATCFVQELLIGVAPKIIECIITIKIAQVHVAASECLLEITKLCKHISSVHWTETGIKGELLNQIEAEKNEQAKSLLRKCVEILENLEQANILET</sequence>
<evidence type="ECO:0000259" key="6">
    <source>
        <dbReference type="Pfam" id="PF13001"/>
    </source>
</evidence>
<gene>
    <name evidence="9" type="ORF">SLEP1_g7091</name>
</gene>
<dbReference type="SUPFAM" id="SSF117281">
    <property type="entry name" value="Kelch motif"/>
    <property type="match status" value="1"/>
</dbReference>
<dbReference type="InterPro" id="IPR055443">
    <property type="entry name" value="HEAT_ECM29"/>
</dbReference>
<dbReference type="PANTHER" id="PTHR23346:SF19">
    <property type="entry name" value="PROTEASOME ADAPTER AND SCAFFOLD PROTEIN ECM29"/>
    <property type="match status" value="1"/>
</dbReference>
<evidence type="ECO:0000256" key="1">
    <source>
        <dbReference type="ARBA" id="ARBA00004496"/>
    </source>
</evidence>
<dbReference type="InterPro" id="IPR024372">
    <property type="entry name" value="Ecm29_N"/>
</dbReference>
<feature type="region of interest" description="Disordered" evidence="5">
    <location>
        <begin position="702"/>
        <end position="758"/>
    </location>
</feature>
<comment type="subcellular location">
    <subcellularLocation>
        <location evidence="1">Cytoplasm</location>
    </subcellularLocation>
</comment>
<dbReference type="Gene3D" id="2.120.10.80">
    <property type="entry name" value="Kelch-type beta propeller"/>
    <property type="match status" value="2"/>
</dbReference>
<dbReference type="GO" id="GO:0000502">
    <property type="term" value="C:proteasome complex"/>
    <property type="evidence" value="ECO:0007669"/>
    <property type="project" value="UniProtKB-KW"/>
</dbReference>
<keyword evidence="3" id="KW-0677">Repeat</keyword>
<organism evidence="9 10">
    <name type="scientific">Rubroshorea leprosula</name>
    <dbReference type="NCBI Taxonomy" id="152421"/>
    <lineage>
        <taxon>Eukaryota</taxon>
        <taxon>Viridiplantae</taxon>
        <taxon>Streptophyta</taxon>
        <taxon>Embryophyta</taxon>
        <taxon>Tracheophyta</taxon>
        <taxon>Spermatophyta</taxon>
        <taxon>Magnoliopsida</taxon>
        <taxon>eudicotyledons</taxon>
        <taxon>Gunneridae</taxon>
        <taxon>Pentapetalae</taxon>
        <taxon>rosids</taxon>
        <taxon>malvids</taxon>
        <taxon>Malvales</taxon>
        <taxon>Dipterocarpaceae</taxon>
        <taxon>Rubroshorea</taxon>
    </lineage>
</organism>
<evidence type="ECO:0000259" key="7">
    <source>
        <dbReference type="Pfam" id="PF23702"/>
    </source>
</evidence>
<reference evidence="9 10" key="1">
    <citation type="journal article" date="2021" name="Commun. Biol.">
        <title>The genome of Shorea leprosula (Dipterocarpaceae) highlights the ecological relevance of drought in aseasonal tropical rainforests.</title>
        <authorList>
            <person name="Ng K.K.S."/>
            <person name="Kobayashi M.J."/>
            <person name="Fawcett J.A."/>
            <person name="Hatakeyama M."/>
            <person name="Paape T."/>
            <person name="Ng C.H."/>
            <person name="Ang C.C."/>
            <person name="Tnah L.H."/>
            <person name="Lee C.T."/>
            <person name="Nishiyama T."/>
            <person name="Sese J."/>
            <person name="O'Brien M.J."/>
            <person name="Copetti D."/>
            <person name="Mohd Noor M.I."/>
            <person name="Ong R.C."/>
            <person name="Putra M."/>
            <person name="Sireger I.Z."/>
            <person name="Indrioko S."/>
            <person name="Kosugi Y."/>
            <person name="Izuno A."/>
            <person name="Isagi Y."/>
            <person name="Lee S.L."/>
            <person name="Shimizu K.K."/>
        </authorList>
    </citation>
    <scope>NUCLEOTIDE SEQUENCE [LARGE SCALE GENOMIC DNA]</scope>
    <source>
        <strain evidence="9">214</strain>
    </source>
</reference>
<feature type="domain" description="Proteasome adapter and scaffold protein ECM29 HEAT-repeat" evidence="8">
    <location>
        <begin position="1431"/>
        <end position="1591"/>
    </location>
</feature>
<dbReference type="Pfam" id="PF13001">
    <property type="entry name" value="ECM29_N"/>
    <property type="match status" value="1"/>
</dbReference>
<dbReference type="PANTHER" id="PTHR23346">
    <property type="entry name" value="TRANSLATIONAL ACTIVATOR GCN1-RELATED"/>
    <property type="match status" value="1"/>
</dbReference>
<dbReference type="Pfam" id="PF24492">
    <property type="entry name" value="HEAT_ECM29"/>
    <property type="match status" value="1"/>
</dbReference>
<evidence type="ECO:0000313" key="9">
    <source>
        <dbReference type="EMBL" id="GKU93498.1"/>
    </source>
</evidence>
<feature type="domain" description="ECM29 ARM-like repeats" evidence="7">
    <location>
        <begin position="1046"/>
        <end position="1137"/>
    </location>
</feature>
<dbReference type="Pfam" id="PF23702">
    <property type="entry name" value="ARM_ECM29"/>
    <property type="match status" value="1"/>
</dbReference>
<evidence type="ECO:0000259" key="8">
    <source>
        <dbReference type="Pfam" id="PF24492"/>
    </source>
</evidence>
<proteinExistence type="predicted"/>
<dbReference type="InterPro" id="IPR055444">
    <property type="entry name" value="ARM_ECM29"/>
</dbReference>
<feature type="domain" description="Proteasome component Ecm29 N-terminal" evidence="6">
    <location>
        <begin position="763"/>
        <end position="889"/>
    </location>
</feature>
<dbReference type="Gene3D" id="1.25.10.10">
    <property type="entry name" value="Leucine-rich Repeat Variant"/>
    <property type="match status" value="2"/>
</dbReference>
<feature type="compositionally biased region" description="Basic and acidic residues" evidence="5">
    <location>
        <begin position="738"/>
        <end position="748"/>
    </location>
</feature>
<accession>A0AAV5HXL0</accession>
<dbReference type="InterPro" id="IPR015915">
    <property type="entry name" value="Kelch-typ_b-propeller"/>
</dbReference>
<dbReference type="GO" id="GO:0005634">
    <property type="term" value="C:nucleus"/>
    <property type="evidence" value="ECO:0007669"/>
    <property type="project" value="TreeGrafter"/>
</dbReference>